<gene>
    <name evidence="6" type="ORF">GGQ87_002883</name>
</gene>
<keyword evidence="6" id="KW-0489">Methyltransferase</keyword>
<dbReference type="EMBL" id="JAATJM010000002">
    <property type="protein sequence ID" value="NJC42588.1"/>
    <property type="molecule type" value="Genomic_DNA"/>
</dbReference>
<keyword evidence="2 5" id="KW-0812">Transmembrane</keyword>
<dbReference type="Gene3D" id="1.20.120.1630">
    <property type="match status" value="1"/>
</dbReference>
<proteinExistence type="predicted"/>
<reference evidence="6 7" key="1">
    <citation type="submission" date="2020-03" db="EMBL/GenBank/DDBJ databases">
        <title>Genomic Encyclopedia of Type Strains, Phase IV (KMG-IV): sequencing the most valuable type-strain genomes for metagenomic binning, comparative biology and taxonomic classification.</title>
        <authorList>
            <person name="Goeker M."/>
        </authorList>
    </citation>
    <scope>NUCLEOTIDE SEQUENCE [LARGE SCALE GENOMIC DNA]</scope>
    <source>
        <strain evidence="6 7">DSM 4736</strain>
    </source>
</reference>
<dbReference type="Proteomes" id="UP000587415">
    <property type="component" value="Unassembled WGS sequence"/>
</dbReference>
<evidence type="ECO:0000256" key="5">
    <source>
        <dbReference type="SAM" id="Phobius"/>
    </source>
</evidence>
<evidence type="ECO:0000256" key="1">
    <source>
        <dbReference type="ARBA" id="ARBA00004127"/>
    </source>
</evidence>
<evidence type="ECO:0000256" key="3">
    <source>
        <dbReference type="ARBA" id="ARBA00022989"/>
    </source>
</evidence>
<dbReference type="InterPro" id="IPR007318">
    <property type="entry name" value="Phopholipid_MeTrfase"/>
</dbReference>
<sequence>MHTADPHHLRRVQLIRKAALGVALLLVIGLAALTQSFGGVAALHEGLEALGLAMIAICVVGRAWCSLYIGGRKKAEIVDQGPYSISRNPLYVFSFIGSFGMGAQTGSVVIATLFVVISVAVFYLTVRQEEGWLSVTFGEVYRAYCARTPRFLPDFSKWQDRETLEVRPVFFLTTLRDGLGFFLAVPLFEALEHAQTVGWVHVVFNLP</sequence>
<feature type="transmembrane region" description="Helical" evidence="5">
    <location>
        <begin position="90"/>
        <end position="123"/>
    </location>
</feature>
<keyword evidence="6" id="KW-0808">Transferase</keyword>
<dbReference type="PANTHER" id="PTHR12714:SF9">
    <property type="entry name" value="PROTEIN-S-ISOPRENYLCYSTEINE O-METHYLTRANSFERASE"/>
    <property type="match status" value="1"/>
</dbReference>
<feature type="transmembrane region" description="Helical" evidence="5">
    <location>
        <begin position="20"/>
        <end position="43"/>
    </location>
</feature>
<keyword evidence="4 5" id="KW-0472">Membrane</keyword>
<comment type="subcellular location">
    <subcellularLocation>
        <location evidence="1">Endomembrane system</location>
        <topology evidence="1">Multi-pass membrane protein</topology>
    </subcellularLocation>
</comment>
<dbReference type="GO" id="GO:0012505">
    <property type="term" value="C:endomembrane system"/>
    <property type="evidence" value="ECO:0007669"/>
    <property type="project" value="UniProtKB-SubCell"/>
</dbReference>
<dbReference type="PANTHER" id="PTHR12714">
    <property type="entry name" value="PROTEIN-S ISOPRENYLCYSTEINE O-METHYLTRANSFERASE"/>
    <property type="match status" value="1"/>
</dbReference>
<organism evidence="6 7">
    <name type="scientific">Brevundimonas alba</name>
    <dbReference type="NCBI Taxonomy" id="74314"/>
    <lineage>
        <taxon>Bacteria</taxon>
        <taxon>Pseudomonadati</taxon>
        <taxon>Pseudomonadota</taxon>
        <taxon>Alphaproteobacteria</taxon>
        <taxon>Caulobacterales</taxon>
        <taxon>Caulobacteraceae</taxon>
        <taxon>Brevundimonas</taxon>
    </lineage>
</organism>
<keyword evidence="7" id="KW-1185">Reference proteome</keyword>
<feature type="transmembrane region" description="Helical" evidence="5">
    <location>
        <begin position="49"/>
        <end position="69"/>
    </location>
</feature>
<evidence type="ECO:0000256" key="4">
    <source>
        <dbReference type="ARBA" id="ARBA00023136"/>
    </source>
</evidence>
<evidence type="ECO:0000256" key="2">
    <source>
        <dbReference type="ARBA" id="ARBA00022692"/>
    </source>
</evidence>
<accession>A0A7X5YMC8</accession>
<dbReference type="AlphaFoldDB" id="A0A7X5YMC8"/>
<evidence type="ECO:0000313" key="7">
    <source>
        <dbReference type="Proteomes" id="UP000587415"/>
    </source>
</evidence>
<dbReference type="GO" id="GO:0008168">
    <property type="term" value="F:methyltransferase activity"/>
    <property type="evidence" value="ECO:0007669"/>
    <property type="project" value="UniProtKB-KW"/>
</dbReference>
<dbReference type="RefSeq" id="WP_168048894.1">
    <property type="nucleotide sequence ID" value="NZ_JAATJM010000002.1"/>
</dbReference>
<protein>
    <submittedName>
        <fullName evidence="6">Protein-S-isoprenylcysteine O-methyltransferase Ste14</fullName>
    </submittedName>
</protein>
<comment type="caution">
    <text evidence="6">The sequence shown here is derived from an EMBL/GenBank/DDBJ whole genome shotgun (WGS) entry which is preliminary data.</text>
</comment>
<evidence type="ECO:0000313" key="6">
    <source>
        <dbReference type="EMBL" id="NJC42588.1"/>
    </source>
</evidence>
<dbReference type="GO" id="GO:0032259">
    <property type="term" value="P:methylation"/>
    <property type="evidence" value="ECO:0007669"/>
    <property type="project" value="UniProtKB-KW"/>
</dbReference>
<dbReference type="Pfam" id="PF04191">
    <property type="entry name" value="PEMT"/>
    <property type="match status" value="1"/>
</dbReference>
<name>A0A7X5YMC8_9CAUL</name>
<keyword evidence="3 5" id="KW-1133">Transmembrane helix</keyword>